<evidence type="ECO:0000256" key="3">
    <source>
        <dbReference type="ARBA" id="ARBA00022679"/>
    </source>
</evidence>
<evidence type="ECO:0000256" key="4">
    <source>
        <dbReference type="SAM" id="Phobius"/>
    </source>
</evidence>
<proteinExistence type="inferred from homology"/>
<keyword evidence="3" id="KW-0808">Transferase</keyword>
<evidence type="ECO:0000256" key="1">
    <source>
        <dbReference type="ARBA" id="ARBA00006739"/>
    </source>
</evidence>
<keyword evidence="4" id="KW-0472">Membrane</keyword>
<dbReference type="Proteomes" id="UP000178184">
    <property type="component" value="Unassembled WGS sequence"/>
</dbReference>
<gene>
    <name evidence="6" type="ORF">A2903_02920</name>
</gene>
<dbReference type="STRING" id="1801764.A2903_02920"/>
<feature type="transmembrane region" description="Helical" evidence="4">
    <location>
        <begin position="7"/>
        <end position="28"/>
    </location>
</feature>
<name>A0A1F6WN69_9BACT</name>
<dbReference type="InterPro" id="IPR001173">
    <property type="entry name" value="Glyco_trans_2-like"/>
</dbReference>
<protein>
    <recommendedName>
        <fullName evidence="5">Glycosyltransferase 2-like domain-containing protein</fullName>
    </recommendedName>
</protein>
<dbReference type="PANTHER" id="PTHR43630:SF1">
    <property type="entry name" value="POLY-BETA-1,6-N-ACETYL-D-GLUCOSAMINE SYNTHASE"/>
    <property type="match status" value="1"/>
</dbReference>
<feature type="transmembrane region" description="Helical" evidence="4">
    <location>
        <begin position="342"/>
        <end position="366"/>
    </location>
</feature>
<keyword evidence="4" id="KW-1133">Transmembrane helix</keyword>
<evidence type="ECO:0000313" key="6">
    <source>
        <dbReference type="EMBL" id="OGI83329.1"/>
    </source>
</evidence>
<reference evidence="6 7" key="1">
    <citation type="journal article" date="2016" name="Nat. Commun.">
        <title>Thousands of microbial genomes shed light on interconnected biogeochemical processes in an aquifer system.</title>
        <authorList>
            <person name="Anantharaman K."/>
            <person name="Brown C.T."/>
            <person name="Hug L.A."/>
            <person name="Sharon I."/>
            <person name="Castelle C.J."/>
            <person name="Probst A.J."/>
            <person name="Thomas B.C."/>
            <person name="Singh A."/>
            <person name="Wilkins M.J."/>
            <person name="Karaoz U."/>
            <person name="Brodie E.L."/>
            <person name="Williams K.H."/>
            <person name="Hubbard S.S."/>
            <person name="Banfield J.F."/>
        </authorList>
    </citation>
    <scope>NUCLEOTIDE SEQUENCE [LARGE SCALE GENOMIC DNA]</scope>
</reference>
<organism evidence="6 7">
    <name type="scientific">Candidatus Nomurabacteria bacterium RIFCSPLOWO2_01_FULL_33_17</name>
    <dbReference type="NCBI Taxonomy" id="1801764"/>
    <lineage>
        <taxon>Bacteria</taxon>
        <taxon>Candidatus Nomuraibacteriota</taxon>
    </lineage>
</organism>
<keyword evidence="4" id="KW-0812">Transmembrane</keyword>
<accession>A0A1F6WN69</accession>
<evidence type="ECO:0000259" key="5">
    <source>
        <dbReference type="Pfam" id="PF00535"/>
    </source>
</evidence>
<dbReference type="PANTHER" id="PTHR43630">
    <property type="entry name" value="POLY-BETA-1,6-N-ACETYL-D-GLUCOSAMINE SYNTHASE"/>
    <property type="match status" value="1"/>
</dbReference>
<dbReference type="CDD" id="cd06423">
    <property type="entry name" value="CESA_like"/>
    <property type="match status" value="1"/>
</dbReference>
<comment type="similarity">
    <text evidence="1">Belongs to the glycosyltransferase 2 family.</text>
</comment>
<dbReference type="GO" id="GO:0016757">
    <property type="term" value="F:glycosyltransferase activity"/>
    <property type="evidence" value="ECO:0007669"/>
    <property type="project" value="UniProtKB-KW"/>
</dbReference>
<feature type="transmembrane region" description="Helical" evidence="4">
    <location>
        <begin position="289"/>
        <end position="316"/>
    </location>
</feature>
<dbReference type="InterPro" id="IPR029044">
    <property type="entry name" value="Nucleotide-diphossugar_trans"/>
</dbReference>
<comment type="caution">
    <text evidence="6">The sequence shown here is derived from an EMBL/GenBank/DDBJ whole genome shotgun (WGS) entry which is preliminary data.</text>
</comment>
<evidence type="ECO:0000313" key="7">
    <source>
        <dbReference type="Proteomes" id="UP000178184"/>
    </source>
</evidence>
<feature type="domain" description="Glycosyltransferase 2-like" evidence="5">
    <location>
        <begin position="51"/>
        <end position="215"/>
    </location>
</feature>
<dbReference type="SUPFAM" id="SSF53448">
    <property type="entry name" value="Nucleotide-diphospho-sugar transferases"/>
    <property type="match status" value="1"/>
</dbReference>
<dbReference type="AlphaFoldDB" id="A0A1F6WN69"/>
<dbReference type="Gene3D" id="3.90.550.10">
    <property type="entry name" value="Spore Coat Polysaccharide Biosynthesis Protein SpsA, Chain A"/>
    <property type="match status" value="1"/>
</dbReference>
<evidence type="ECO:0000256" key="2">
    <source>
        <dbReference type="ARBA" id="ARBA00022676"/>
    </source>
</evidence>
<feature type="transmembrane region" description="Helical" evidence="4">
    <location>
        <begin position="148"/>
        <end position="167"/>
    </location>
</feature>
<sequence>MDGAREILFYAFSFVSLYVQVFFLIVFLQKRKDLLVRTEKIQLPNYPAVTITVPAYNESHNIEKTVKSLLEMDYPKDKLFILIIDDGSTDNTWQVMQQYVNNPQIQLFKKENGGKYSANNLGLEKSTTPFVGSLDSDSMVHPESLKRIMTYFFDASVMAVAPTILTYKPKTIIQRAQSVEYDFSIYVKKMLSFVNAIHVTPGPFSIFRSTVFKQIGPYRHAHNTEDQEIALRMQENHMKIEHAPDAFVYTISPPGVNGLYRQRLRWIYGFIKNTIDYRHLLFRRRYGNIGFITLPSGIVSILSVIFLLFFTLYNIVSFLWNKVLALSATGFTLHPETVKLDWFYVPTSAILFLTILVYLAVFNSLFIGQKIKSGKIKLSFNIILFFFVYSIVAPFWMMKAIYNALLGYQSSWTAERDARGI</sequence>
<feature type="transmembrane region" description="Helical" evidence="4">
    <location>
        <begin position="378"/>
        <end position="397"/>
    </location>
</feature>
<keyword evidence="2" id="KW-0328">Glycosyltransferase</keyword>
<dbReference type="Pfam" id="PF00535">
    <property type="entry name" value="Glycos_transf_2"/>
    <property type="match status" value="1"/>
</dbReference>
<dbReference type="EMBL" id="MFUO01000030">
    <property type="protein sequence ID" value="OGI83329.1"/>
    <property type="molecule type" value="Genomic_DNA"/>
</dbReference>